<comment type="caution">
    <text evidence="2">The sequence shown here is derived from an EMBL/GenBank/DDBJ whole genome shotgun (WGS) entry which is preliminary data.</text>
</comment>
<dbReference type="SUPFAM" id="SSF53756">
    <property type="entry name" value="UDP-Glycosyltransferase/glycogen phosphorylase"/>
    <property type="match status" value="1"/>
</dbReference>
<dbReference type="InterPro" id="IPR001296">
    <property type="entry name" value="Glyco_trans_1"/>
</dbReference>
<dbReference type="CDD" id="cd03801">
    <property type="entry name" value="GT4_PimA-like"/>
    <property type="match status" value="1"/>
</dbReference>
<dbReference type="PANTHER" id="PTHR12526">
    <property type="entry name" value="GLYCOSYLTRANSFERASE"/>
    <property type="match status" value="1"/>
</dbReference>
<dbReference type="PANTHER" id="PTHR12526:SF630">
    <property type="entry name" value="GLYCOSYLTRANSFERASE"/>
    <property type="match status" value="1"/>
</dbReference>
<evidence type="ECO:0000313" key="3">
    <source>
        <dbReference type="Proteomes" id="UP001600109"/>
    </source>
</evidence>
<keyword evidence="2" id="KW-0808">Transferase</keyword>
<organism evidence="2 3">
    <name type="scientific">Flavobacterium xylosi</name>
    <dbReference type="NCBI Taxonomy" id="3230415"/>
    <lineage>
        <taxon>Bacteria</taxon>
        <taxon>Pseudomonadati</taxon>
        <taxon>Bacteroidota</taxon>
        <taxon>Flavobacteriia</taxon>
        <taxon>Flavobacteriales</taxon>
        <taxon>Flavobacteriaceae</taxon>
        <taxon>Flavobacterium</taxon>
    </lineage>
</organism>
<sequence length="424" mass="48217">MKILWITHDVLEPFFPFVEGKPTKGGSWIDPLFFGLASFKDAQMGMINPVIEGKNQKKLISGITYYTIPIRKGDNKTALAKELVENYLSVIIDFKPDIIHIHGTENNFGLIRQFVPLHIPIVCSIQGIISSILPYFSISVSDFQYKYFKSIKNWLGRGGIDGYKNRWQSYSIIEKKIISINKYFIGRTLWDKAQVLGLNCTAFYYHGEELLRTDFLNSSWDIKICNRETIFMSSGSYSLKGLHVLLKAVAVLKEKYPNIKVQIPLANINIKTSIRDYFFGEDYSIFIAKLICKLNLENNIVFFQKLNAAEMALQFKNSHVFVLSSFIENSPNSLGEAMMLGTPSVVSAVGGTFSMVKDGESALLFPSGDHFYLAHQIDRIFSNDDLAISLSIKAKEIASLRHNVNLVTNQYYNNYKEIIKLHHI</sequence>
<evidence type="ECO:0000259" key="1">
    <source>
        <dbReference type="Pfam" id="PF00534"/>
    </source>
</evidence>
<gene>
    <name evidence="2" type="ORF">ACFX5E_14480</name>
</gene>
<reference evidence="2 3" key="1">
    <citation type="submission" date="2024-06" db="EMBL/GenBank/DDBJ databases">
        <title>Flavobacterium spp. isolated from glacier.</title>
        <authorList>
            <person name="Han D."/>
        </authorList>
    </citation>
    <scope>NUCLEOTIDE SEQUENCE [LARGE SCALE GENOMIC DNA]</scope>
    <source>
        <strain evidence="2 3">LS2P90</strain>
    </source>
</reference>
<dbReference type="Gene3D" id="3.40.50.2000">
    <property type="entry name" value="Glycogen Phosphorylase B"/>
    <property type="match status" value="2"/>
</dbReference>
<dbReference type="Pfam" id="PF00534">
    <property type="entry name" value="Glycos_transf_1"/>
    <property type="match status" value="1"/>
</dbReference>
<evidence type="ECO:0000313" key="2">
    <source>
        <dbReference type="EMBL" id="MFE3869268.1"/>
    </source>
</evidence>
<dbReference type="EC" id="2.4.-.-" evidence="2"/>
<keyword evidence="3" id="KW-1185">Reference proteome</keyword>
<dbReference type="EMBL" id="JBHZPZ010000021">
    <property type="protein sequence ID" value="MFE3869268.1"/>
    <property type="molecule type" value="Genomic_DNA"/>
</dbReference>
<feature type="domain" description="Glycosyl transferase family 1" evidence="1">
    <location>
        <begin position="227"/>
        <end position="395"/>
    </location>
</feature>
<keyword evidence="2" id="KW-0328">Glycosyltransferase</keyword>
<dbReference type="Proteomes" id="UP001600109">
    <property type="component" value="Unassembled WGS sequence"/>
</dbReference>
<dbReference type="RefSeq" id="WP_379855876.1">
    <property type="nucleotide sequence ID" value="NZ_JBHZPZ010000021.1"/>
</dbReference>
<dbReference type="GO" id="GO:0016757">
    <property type="term" value="F:glycosyltransferase activity"/>
    <property type="evidence" value="ECO:0007669"/>
    <property type="project" value="UniProtKB-KW"/>
</dbReference>
<protein>
    <submittedName>
        <fullName evidence="2">Glycosyltransferase family 4 protein</fullName>
        <ecNumber evidence="2">2.4.-.-</ecNumber>
    </submittedName>
</protein>
<proteinExistence type="predicted"/>
<accession>A0ABW6HZ18</accession>
<name>A0ABW6HZ18_9FLAO</name>